<dbReference type="InterPro" id="IPR007197">
    <property type="entry name" value="rSAM"/>
</dbReference>
<evidence type="ECO:0000256" key="1">
    <source>
        <dbReference type="ARBA" id="ARBA00001966"/>
    </source>
</evidence>
<protein>
    <submittedName>
        <fullName evidence="8">Radical SAM/SPASM domain-containing protein</fullName>
    </submittedName>
</protein>
<dbReference type="InterPro" id="IPR023885">
    <property type="entry name" value="4Fe4S-binding_SPASM_dom"/>
</dbReference>
<sequence>MSKEQIIKYKYAEEKKIIPLPNDDIIILDVSSPNWLKTSITGKYLLEEMKEPKTIDELTAKISQVYGLPIDVVKPIIRETVEKFYETGVVIRIDKDNKFTSREKQKIESLGLQQIWINVTYACNLNCSHCFARMKGDTGFIPANDLIRIFKEAQSLGVQEIVISGGEPTLHPELENILREARKIGDWKIKLITNGYLSGNPENERKIKSLCNYVDDIQVSFDGIKPETHDAIRGKGSFEKAYRFMFLLSEVESIKTGISFTPLPKNINEIPKLFNFAIQVKATYIHLNRPKYPLNTLAFPSLDLFMSQQFAEEAFTAYDKLVQEFYKSFEDMRNLNVRLPIIDTSFDPASELLSPLKKERCSAGILTIAIDPKGDVFPCAALMRREMLYFGNVFEEGLEKIYKRGRDKMIELFSVEKNDKCKECLFRYFCGGGCRATAKDLKECDYLCDIFQKRFIDFWKRISLPVIRTYANKIYETREGGIKRLTC</sequence>
<dbReference type="RefSeq" id="WP_011916138.1">
    <property type="nucleotide sequence ID" value="NZ_CP113865.1"/>
</dbReference>
<evidence type="ECO:0000256" key="3">
    <source>
        <dbReference type="ARBA" id="ARBA00022691"/>
    </source>
</evidence>
<dbReference type="InterPro" id="IPR013785">
    <property type="entry name" value="Aldolase_TIM"/>
</dbReference>
<evidence type="ECO:0000313" key="9">
    <source>
        <dbReference type="Proteomes" id="UP001164909"/>
    </source>
</evidence>
<organism evidence="8 9">
    <name type="scientific">Caldicellulosiruptor morganii</name>
    <dbReference type="NCBI Taxonomy" id="1387555"/>
    <lineage>
        <taxon>Bacteria</taxon>
        <taxon>Bacillati</taxon>
        <taxon>Bacillota</taxon>
        <taxon>Bacillota incertae sedis</taxon>
        <taxon>Caldicellulosiruptorales</taxon>
        <taxon>Caldicellulosiruptoraceae</taxon>
        <taxon>Caldicellulosiruptor</taxon>
    </lineage>
</organism>
<keyword evidence="6" id="KW-0411">Iron-sulfur</keyword>
<dbReference type="SFLD" id="SFLDG01387">
    <property type="entry name" value="BtrN-like_SPASM_domain_contain"/>
    <property type="match status" value="1"/>
</dbReference>
<dbReference type="SMART" id="SM00729">
    <property type="entry name" value="Elp3"/>
    <property type="match status" value="1"/>
</dbReference>
<dbReference type="SFLD" id="SFLDG01067">
    <property type="entry name" value="SPASM/twitch_domain_containing"/>
    <property type="match status" value="2"/>
</dbReference>
<dbReference type="PANTHER" id="PTHR11228">
    <property type="entry name" value="RADICAL SAM DOMAIN PROTEIN"/>
    <property type="match status" value="1"/>
</dbReference>
<keyword evidence="2" id="KW-0004">4Fe-4S</keyword>
<accession>A0ABY7BNX8</accession>
<evidence type="ECO:0000256" key="5">
    <source>
        <dbReference type="ARBA" id="ARBA00023004"/>
    </source>
</evidence>
<keyword evidence="5" id="KW-0408">Iron</keyword>
<dbReference type="EMBL" id="CP113865">
    <property type="protein sequence ID" value="WAM34138.1"/>
    <property type="molecule type" value="Genomic_DNA"/>
</dbReference>
<proteinExistence type="predicted"/>
<name>A0ABY7BNX8_9FIRM</name>
<evidence type="ECO:0000256" key="6">
    <source>
        <dbReference type="ARBA" id="ARBA00023014"/>
    </source>
</evidence>
<dbReference type="PROSITE" id="PS51918">
    <property type="entry name" value="RADICAL_SAM"/>
    <property type="match status" value="1"/>
</dbReference>
<evidence type="ECO:0000259" key="7">
    <source>
        <dbReference type="PROSITE" id="PS51918"/>
    </source>
</evidence>
<keyword evidence="3" id="KW-0949">S-adenosyl-L-methionine</keyword>
<evidence type="ECO:0000256" key="4">
    <source>
        <dbReference type="ARBA" id="ARBA00022723"/>
    </source>
</evidence>
<dbReference type="SFLD" id="SFLDS00029">
    <property type="entry name" value="Radical_SAM"/>
    <property type="match status" value="2"/>
</dbReference>
<dbReference type="PANTHER" id="PTHR11228:SF7">
    <property type="entry name" value="PQQA PEPTIDE CYCLASE"/>
    <property type="match status" value="1"/>
</dbReference>
<dbReference type="SFLD" id="SFLDG01386">
    <property type="entry name" value="main_SPASM_domain-containing"/>
    <property type="match status" value="1"/>
</dbReference>
<keyword evidence="9" id="KW-1185">Reference proteome</keyword>
<dbReference type="CDD" id="cd01335">
    <property type="entry name" value="Radical_SAM"/>
    <property type="match status" value="1"/>
</dbReference>
<gene>
    <name evidence="8" type="ORF">OTK00_000310</name>
</gene>
<dbReference type="InterPro" id="IPR058240">
    <property type="entry name" value="rSAM_sf"/>
</dbReference>
<dbReference type="Pfam" id="PF13186">
    <property type="entry name" value="SPASM"/>
    <property type="match status" value="1"/>
</dbReference>
<dbReference type="NCBIfam" id="TIGR04085">
    <property type="entry name" value="rSAM_more_4Fe4S"/>
    <property type="match status" value="1"/>
</dbReference>
<dbReference type="SUPFAM" id="SSF102114">
    <property type="entry name" value="Radical SAM enzymes"/>
    <property type="match status" value="1"/>
</dbReference>
<dbReference type="Proteomes" id="UP001164909">
    <property type="component" value="Chromosome"/>
</dbReference>
<dbReference type="Gene3D" id="3.20.20.70">
    <property type="entry name" value="Aldolase class I"/>
    <property type="match status" value="1"/>
</dbReference>
<dbReference type="InterPro" id="IPR034391">
    <property type="entry name" value="AdoMet-like_SPASM_containing"/>
</dbReference>
<dbReference type="InterPro" id="IPR006638">
    <property type="entry name" value="Elp3/MiaA/NifB-like_rSAM"/>
</dbReference>
<reference evidence="8" key="1">
    <citation type="submission" date="2022-12" db="EMBL/GenBank/DDBJ databases">
        <authorList>
            <person name="Bing R.G."/>
            <person name="Willard D.J."/>
            <person name="Manesh M.J.H."/>
            <person name="Laemthong T."/>
            <person name="Crosby J.R."/>
            <person name="Kelly R.M."/>
        </authorList>
    </citation>
    <scope>NUCLEOTIDE SEQUENCE</scope>
    <source>
        <strain evidence="8">DSM 8990</strain>
    </source>
</reference>
<dbReference type="Pfam" id="PF04055">
    <property type="entry name" value="Radical_SAM"/>
    <property type="match status" value="1"/>
</dbReference>
<feature type="domain" description="Radical SAM core" evidence="7">
    <location>
        <begin position="109"/>
        <end position="330"/>
    </location>
</feature>
<comment type="cofactor">
    <cofactor evidence="1">
        <name>[4Fe-4S] cluster</name>
        <dbReference type="ChEBI" id="CHEBI:49883"/>
    </cofactor>
</comment>
<evidence type="ECO:0000313" key="8">
    <source>
        <dbReference type="EMBL" id="WAM34138.1"/>
    </source>
</evidence>
<evidence type="ECO:0000256" key="2">
    <source>
        <dbReference type="ARBA" id="ARBA00022485"/>
    </source>
</evidence>
<dbReference type="InterPro" id="IPR050377">
    <property type="entry name" value="Radical_SAM_PqqE_MftC-like"/>
</dbReference>
<keyword evidence="4" id="KW-0479">Metal-binding</keyword>